<comment type="caution">
    <text evidence="1">The sequence shown here is derived from an EMBL/GenBank/DDBJ whole genome shotgun (WGS) entry which is preliminary data.</text>
</comment>
<sequence length="119" mass="13380">MRQTVEKCSESLVSSYPHWSVELRMNHLRYEGNEPCSEVREISCFCCEIDVILSYGCSWHVASCDSDEDCRLLNFNVQEQKRLCGDLVAKTSIDAENVHAMLSILKGFACPCAAAVKRA</sequence>
<evidence type="ECO:0000313" key="2">
    <source>
        <dbReference type="Proteomes" id="UP000499080"/>
    </source>
</evidence>
<dbReference type="EMBL" id="BGPR01040992">
    <property type="protein sequence ID" value="GBO17219.1"/>
    <property type="molecule type" value="Genomic_DNA"/>
</dbReference>
<reference evidence="1 2" key="1">
    <citation type="journal article" date="2019" name="Sci. Rep.">
        <title>Orb-weaving spider Araneus ventricosus genome elucidates the spidroin gene catalogue.</title>
        <authorList>
            <person name="Kono N."/>
            <person name="Nakamura H."/>
            <person name="Ohtoshi R."/>
            <person name="Moran D.A.P."/>
            <person name="Shinohara A."/>
            <person name="Yoshida Y."/>
            <person name="Fujiwara M."/>
            <person name="Mori M."/>
            <person name="Tomita M."/>
            <person name="Arakawa K."/>
        </authorList>
    </citation>
    <scope>NUCLEOTIDE SEQUENCE [LARGE SCALE GENOMIC DNA]</scope>
</reference>
<evidence type="ECO:0000313" key="1">
    <source>
        <dbReference type="EMBL" id="GBO17219.1"/>
    </source>
</evidence>
<gene>
    <name evidence="1" type="ORF">AVEN_158663_1</name>
</gene>
<keyword evidence="2" id="KW-1185">Reference proteome</keyword>
<dbReference type="AlphaFoldDB" id="A0A4Y2UW42"/>
<name>A0A4Y2UW42_ARAVE</name>
<proteinExistence type="predicted"/>
<accession>A0A4Y2UW42</accession>
<dbReference type="Proteomes" id="UP000499080">
    <property type="component" value="Unassembled WGS sequence"/>
</dbReference>
<organism evidence="1 2">
    <name type="scientific">Araneus ventricosus</name>
    <name type="common">Orbweaver spider</name>
    <name type="synonym">Epeira ventricosa</name>
    <dbReference type="NCBI Taxonomy" id="182803"/>
    <lineage>
        <taxon>Eukaryota</taxon>
        <taxon>Metazoa</taxon>
        <taxon>Ecdysozoa</taxon>
        <taxon>Arthropoda</taxon>
        <taxon>Chelicerata</taxon>
        <taxon>Arachnida</taxon>
        <taxon>Araneae</taxon>
        <taxon>Araneomorphae</taxon>
        <taxon>Entelegynae</taxon>
        <taxon>Araneoidea</taxon>
        <taxon>Araneidae</taxon>
        <taxon>Araneus</taxon>
    </lineage>
</organism>
<protein>
    <submittedName>
        <fullName evidence="1">Uncharacterized protein</fullName>
    </submittedName>
</protein>